<keyword evidence="2" id="KW-1185">Reference proteome</keyword>
<accession>A0ABX3JHD9</accession>
<evidence type="ECO:0000313" key="1">
    <source>
        <dbReference type="EMBL" id="OOC07150.1"/>
    </source>
</evidence>
<protein>
    <submittedName>
        <fullName evidence="1">Uncharacterized protein</fullName>
    </submittedName>
</protein>
<name>A0ABX3JHD9_9PSEU</name>
<dbReference type="EMBL" id="MUXN01000005">
    <property type="protein sequence ID" value="OOC07150.1"/>
    <property type="molecule type" value="Genomic_DNA"/>
</dbReference>
<gene>
    <name evidence="1" type="ORF">B0293_08790</name>
</gene>
<sequence>MARVTEFFQVRGDAKPHPTEVECGYRTVNTPSGPLLQLSTYGSDDRQSEKKVSQTLQLDREGARRLLAIIRDTFPEL</sequence>
<reference evidence="1 2" key="1">
    <citation type="submission" date="2017-02" db="EMBL/GenBank/DDBJ databases">
        <title>Amycolatopsis azurea DSM 43854 draft genome.</title>
        <authorList>
            <person name="Mayilraj S."/>
        </authorList>
    </citation>
    <scope>NUCLEOTIDE SEQUENCE [LARGE SCALE GENOMIC DNA]</scope>
    <source>
        <strain evidence="1 2">DSM 43854</strain>
    </source>
</reference>
<dbReference type="Proteomes" id="UP000188551">
    <property type="component" value="Unassembled WGS sequence"/>
</dbReference>
<comment type="caution">
    <text evidence="1">The sequence shown here is derived from an EMBL/GenBank/DDBJ whole genome shotgun (WGS) entry which is preliminary data.</text>
</comment>
<proteinExistence type="predicted"/>
<organism evidence="1 2">
    <name type="scientific">Amycolatopsis azurea DSM 43854</name>
    <dbReference type="NCBI Taxonomy" id="1238180"/>
    <lineage>
        <taxon>Bacteria</taxon>
        <taxon>Bacillati</taxon>
        <taxon>Actinomycetota</taxon>
        <taxon>Actinomycetes</taxon>
        <taxon>Pseudonocardiales</taxon>
        <taxon>Pseudonocardiaceae</taxon>
        <taxon>Amycolatopsis</taxon>
    </lineage>
</organism>
<evidence type="ECO:0000313" key="2">
    <source>
        <dbReference type="Proteomes" id="UP000188551"/>
    </source>
</evidence>